<organism evidence="1 2">
    <name type="scientific">Vermiconidia calcicola</name>
    <dbReference type="NCBI Taxonomy" id="1690605"/>
    <lineage>
        <taxon>Eukaryota</taxon>
        <taxon>Fungi</taxon>
        <taxon>Dikarya</taxon>
        <taxon>Ascomycota</taxon>
        <taxon>Pezizomycotina</taxon>
        <taxon>Dothideomycetes</taxon>
        <taxon>Dothideomycetidae</taxon>
        <taxon>Mycosphaerellales</taxon>
        <taxon>Extremaceae</taxon>
        <taxon>Vermiconidia</taxon>
    </lineage>
</organism>
<comment type="caution">
    <text evidence="1">The sequence shown here is derived from an EMBL/GenBank/DDBJ whole genome shotgun (WGS) entry which is preliminary data.</text>
</comment>
<reference evidence="1" key="1">
    <citation type="submission" date="2023-07" db="EMBL/GenBank/DDBJ databases">
        <title>Black Yeasts Isolated from many extreme environments.</title>
        <authorList>
            <person name="Coleine C."/>
            <person name="Stajich J.E."/>
            <person name="Selbmann L."/>
        </authorList>
    </citation>
    <scope>NUCLEOTIDE SEQUENCE</scope>
    <source>
        <strain evidence="1">CCFEE 5714</strain>
    </source>
</reference>
<dbReference type="EMBL" id="JAUTXU010000280">
    <property type="protein sequence ID" value="KAK3690776.1"/>
    <property type="molecule type" value="Genomic_DNA"/>
</dbReference>
<protein>
    <submittedName>
        <fullName evidence="1">Uncharacterized protein</fullName>
    </submittedName>
</protein>
<keyword evidence="2" id="KW-1185">Reference proteome</keyword>
<evidence type="ECO:0000313" key="2">
    <source>
        <dbReference type="Proteomes" id="UP001281147"/>
    </source>
</evidence>
<accession>A0ACC3MFI0</accession>
<dbReference type="Proteomes" id="UP001281147">
    <property type="component" value="Unassembled WGS sequence"/>
</dbReference>
<sequence>MDPTDDTTALLKRQAENDGRSSRKDAKQANHAHDHPVRPPSFAEINTQAPNLAEVSQAVFNTTELLEQILLCLPMKSVFVSQRVCTHFKDTILKSNALQQKLFLRPAGDKSVLWLIRPSIPRGQLQEKFAKAPADVHFRVANASEVMDGTVRRYRPAALNPLLRLDTDIPAHDREAACRVWSRVGDRLALDLKIKIGIAHSWRDMYLTDPPCESINLAASWFVGLPDTPDVEICSTVTAVLQDTDGLTLGALVDAVVHKKRMTSSWNDSEWTSLDNTSLNDVLLFLGDSKQQEAMVVEFAAYPELEGVVIADEKEWQEMASSRNAVQHATSER</sequence>
<evidence type="ECO:0000313" key="1">
    <source>
        <dbReference type="EMBL" id="KAK3690776.1"/>
    </source>
</evidence>
<name>A0ACC3MFI0_9PEZI</name>
<gene>
    <name evidence="1" type="ORF">LTR37_018998</name>
</gene>
<proteinExistence type="predicted"/>